<dbReference type="GO" id="GO:0000447">
    <property type="term" value="P:endonucleolytic cleavage in ITS1 to separate SSU-rRNA from 5.8S rRNA and LSU-rRNA from tricistronic rRNA transcript (SSU-rRNA, 5.8S rRNA, LSU-rRNA)"/>
    <property type="evidence" value="ECO:0007669"/>
    <property type="project" value="TreeGrafter"/>
</dbReference>
<comment type="caution">
    <text evidence="5">The sequence shown here is derived from an EMBL/GenBank/DDBJ whole genome shotgun (WGS) entry which is preliminary data.</text>
</comment>
<dbReference type="PANTHER" id="PTHR14490">
    <property type="entry name" value="ZINC FINGER, ZZ TYPE"/>
    <property type="match status" value="1"/>
</dbReference>
<proteinExistence type="inferred from homology"/>
<dbReference type="Pfam" id="PF05178">
    <property type="entry name" value="Kri1"/>
    <property type="match status" value="1"/>
</dbReference>
<dbReference type="EMBL" id="JAWJWE010000002">
    <property type="protein sequence ID" value="KAK6643684.1"/>
    <property type="molecule type" value="Genomic_DNA"/>
</dbReference>
<name>A0AAN8SD40_POLSC</name>
<feature type="region of interest" description="Disordered" evidence="3">
    <location>
        <begin position="301"/>
        <end position="323"/>
    </location>
</feature>
<dbReference type="AlphaFoldDB" id="A0AAN8SD40"/>
<dbReference type="GO" id="GO:0005730">
    <property type="term" value="C:nucleolus"/>
    <property type="evidence" value="ECO:0007669"/>
    <property type="project" value="TreeGrafter"/>
</dbReference>
<feature type="region of interest" description="Disordered" evidence="3">
    <location>
        <begin position="608"/>
        <end position="646"/>
    </location>
</feature>
<evidence type="ECO:0000256" key="1">
    <source>
        <dbReference type="ARBA" id="ARBA00007473"/>
    </source>
</evidence>
<gene>
    <name evidence="5" type="ORF">RUM43_005194</name>
</gene>
<evidence type="ECO:0000256" key="3">
    <source>
        <dbReference type="SAM" id="MobiDB-lite"/>
    </source>
</evidence>
<dbReference type="PANTHER" id="PTHR14490:SF5">
    <property type="entry name" value="PROTEIN KRI1 HOMOLOG"/>
    <property type="match status" value="1"/>
</dbReference>
<evidence type="ECO:0000313" key="6">
    <source>
        <dbReference type="Proteomes" id="UP001372834"/>
    </source>
</evidence>
<dbReference type="InterPro" id="IPR018034">
    <property type="entry name" value="Kri1"/>
</dbReference>
<reference evidence="5 6" key="1">
    <citation type="submission" date="2023-10" db="EMBL/GenBank/DDBJ databases">
        <title>Genomes of two closely related lineages of the louse Polyplax serrata with different host specificities.</title>
        <authorList>
            <person name="Martinu J."/>
            <person name="Tarabai H."/>
            <person name="Stefka J."/>
            <person name="Hypsa V."/>
        </authorList>
    </citation>
    <scope>NUCLEOTIDE SEQUENCE [LARGE SCALE GENOMIC DNA]</scope>
    <source>
        <strain evidence="5">HR10_N</strain>
    </source>
</reference>
<feature type="region of interest" description="Disordered" evidence="3">
    <location>
        <begin position="35"/>
        <end position="61"/>
    </location>
</feature>
<sequence length="703" mass="82747">MDLLGEDSDADVKFTINKNYAEKYDKWRQGEELQKLKDKFGDTTGSDSSTSEEEDDDGREWTEDVEKNFFKTLSSLKEKNPKIYDKSVRFFDDNYSSVRQKGQGKKDKFYSVAQYERNRLIGSDGKHNNEEVEHESNLKEMTHVEEEKLLKNSFKTALSDPDSENEGGDGWGTLFKKRVKTEDILKAEEDDYKLWLAGEKAKLKSEEDEKELKGLHDYWTDPSLDKGEQFLRDYILNKRFLENSYKGHIPLYDEIVHDSDSSLSADENTIEKQEEFERKYNFRFEEPDHEFIKRFPRTMEKSMRKKDERRKKHREGVKARKEMEKAKKVEELKRLKALKKKEIMDRIKKLQDITGNETIGFESKDLEGDFDPKEYDKRMSEIFNSNYYGECPDEERPEYPGLDEELQIDNWDEWGEEQGHQELHCEDPGFNMDCDYNPTNNEFFEADILRSTKKGKKRRQSKFASAVAKEKPIFDPKDKTFEKYVDEYYALDYEDLIGDLPCRFKYREVVPNDFGLSIEEILAAPDKELNSWVSVKKIMQRRPENMELYDVQAYKRKAQNINKKQKCLPSLYGNRNDYDDVNDFDPTGIDEGANNNLECQGDDNQIQKCKKNGKKNSLKNEELYSHKKTKKQTNGKSGNSKCTKFQCEKKNPLKNMKLQNKHGRKQKNELSSELVFNISDARLMSYGINPKKLKNKMKFSMGK</sequence>
<dbReference type="InterPro" id="IPR024626">
    <property type="entry name" value="Kri1-like_C"/>
</dbReference>
<organism evidence="5 6">
    <name type="scientific">Polyplax serrata</name>
    <name type="common">Common mouse louse</name>
    <dbReference type="NCBI Taxonomy" id="468196"/>
    <lineage>
        <taxon>Eukaryota</taxon>
        <taxon>Metazoa</taxon>
        <taxon>Ecdysozoa</taxon>
        <taxon>Arthropoda</taxon>
        <taxon>Hexapoda</taxon>
        <taxon>Insecta</taxon>
        <taxon>Pterygota</taxon>
        <taxon>Neoptera</taxon>
        <taxon>Paraneoptera</taxon>
        <taxon>Psocodea</taxon>
        <taxon>Troctomorpha</taxon>
        <taxon>Phthiraptera</taxon>
        <taxon>Anoplura</taxon>
        <taxon>Polyplacidae</taxon>
        <taxon>Polyplax</taxon>
    </lineage>
</organism>
<evidence type="ECO:0000259" key="4">
    <source>
        <dbReference type="Pfam" id="PF12936"/>
    </source>
</evidence>
<protein>
    <recommendedName>
        <fullName evidence="2">Protein KRI1 homolog</fullName>
    </recommendedName>
</protein>
<evidence type="ECO:0000256" key="2">
    <source>
        <dbReference type="ARBA" id="ARBA00017294"/>
    </source>
</evidence>
<feature type="domain" description="Kri1-like C-terminal" evidence="4">
    <location>
        <begin position="479"/>
        <end position="566"/>
    </location>
</feature>
<feature type="compositionally biased region" description="Basic residues" evidence="3">
    <location>
        <begin position="608"/>
        <end position="617"/>
    </location>
</feature>
<dbReference type="Proteomes" id="UP001372834">
    <property type="component" value="Unassembled WGS sequence"/>
</dbReference>
<comment type="similarity">
    <text evidence="1">Belongs to the KRI1 family.</text>
</comment>
<dbReference type="Pfam" id="PF12936">
    <property type="entry name" value="Kri1_C"/>
    <property type="match status" value="1"/>
</dbReference>
<feature type="compositionally biased region" description="Polar residues" evidence="3">
    <location>
        <begin position="634"/>
        <end position="643"/>
    </location>
</feature>
<dbReference type="GO" id="GO:0030686">
    <property type="term" value="C:90S preribosome"/>
    <property type="evidence" value="ECO:0007669"/>
    <property type="project" value="TreeGrafter"/>
</dbReference>
<accession>A0AAN8SD40</accession>
<evidence type="ECO:0000313" key="5">
    <source>
        <dbReference type="EMBL" id="KAK6643684.1"/>
    </source>
</evidence>